<comment type="caution">
    <text evidence="2">The sequence shown here is derived from an EMBL/GenBank/DDBJ whole genome shotgun (WGS) entry which is preliminary data.</text>
</comment>
<dbReference type="AlphaFoldDB" id="A0A392V9T0"/>
<proteinExistence type="predicted"/>
<dbReference type="EMBL" id="LXQA011084988">
    <property type="protein sequence ID" value="MCI84193.1"/>
    <property type="molecule type" value="Genomic_DNA"/>
</dbReference>
<keyword evidence="3" id="KW-1185">Reference proteome</keyword>
<reference evidence="2 3" key="1">
    <citation type="journal article" date="2018" name="Front. Plant Sci.">
        <title>Red Clover (Trifolium pratense) and Zigzag Clover (T. medium) - A Picture of Genomic Similarities and Differences.</title>
        <authorList>
            <person name="Dluhosova J."/>
            <person name="Istvanek J."/>
            <person name="Nedelnik J."/>
            <person name="Repkova J."/>
        </authorList>
    </citation>
    <scope>NUCLEOTIDE SEQUENCE [LARGE SCALE GENOMIC DNA]</scope>
    <source>
        <strain evidence="3">cv. 10/8</strain>
        <tissue evidence="2">Leaf</tissue>
    </source>
</reference>
<dbReference type="Proteomes" id="UP000265520">
    <property type="component" value="Unassembled WGS sequence"/>
</dbReference>
<name>A0A392V9T0_9FABA</name>
<feature type="compositionally biased region" description="Pro residues" evidence="1">
    <location>
        <begin position="41"/>
        <end position="56"/>
    </location>
</feature>
<evidence type="ECO:0000256" key="1">
    <source>
        <dbReference type="SAM" id="MobiDB-lite"/>
    </source>
</evidence>
<sequence length="56" mass="5713">HPGQCGDGYLEWFQSVSQPRVISPAAASDVPGPSRAGISAEPPPPPPPPPPVGNFV</sequence>
<protein>
    <submittedName>
        <fullName evidence="2">Uncharacterized protein</fullName>
    </submittedName>
</protein>
<evidence type="ECO:0000313" key="3">
    <source>
        <dbReference type="Proteomes" id="UP000265520"/>
    </source>
</evidence>
<organism evidence="2 3">
    <name type="scientific">Trifolium medium</name>
    <dbReference type="NCBI Taxonomy" id="97028"/>
    <lineage>
        <taxon>Eukaryota</taxon>
        <taxon>Viridiplantae</taxon>
        <taxon>Streptophyta</taxon>
        <taxon>Embryophyta</taxon>
        <taxon>Tracheophyta</taxon>
        <taxon>Spermatophyta</taxon>
        <taxon>Magnoliopsida</taxon>
        <taxon>eudicotyledons</taxon>
        <taxon>Gunneridae</taxon>
        <taxon>Pentapetalae</taxon>
        <taxon>rosids</taxon>
        <taxon>fabids</taxon>
        <taxon>Fabales</taxon>
        <taxon>Fabaceae</taxon>
        <taxon>Papilionoideae</taxon>
        <taxon>50 kb inversion clade</taxon>
        <taxon>NPAAA clade</taxon>
        <taxon>Hologalegina</taxon>
        <taxon>IRL clade</taxon>
        <taxon>Trifolieae</taxon>
        <taxon>Trifolium</taxon>
    </lineage>
</organism>
<evidence type="ECO:0000313" key="2">
    <source>
        <dbReference type="EMBL" id="MCI84193.1"/>
    </source>
</evidence>
<feature type="region of interest" description="Disordered" evidence="1">
    <location>
        <begin position="23"/>
        <end position="56"/>
    </location>
</feature>
<feature type="non-terminal residue" evidence="2">
    <location>
        <position position="1"/>
    </location>
</feature>
<accession>A0A392V9T0</accession>